<protein>
    <recommendedName>
        <fullName evidence="4 5">Translation initiation factor IF-3</fullName>
    </recommendedName>
</protein>
<comment type="subunit">
    <text evidence="4">Monomer.</text>
</comment>
<evidence type="ECO:0000256" key="2">
    <source>
        <dbReference type="ARBA" id="ARBA00022540"/>
    </source>
</evidence>
<keyword evidence="4" id="KW-0963">Cytoplasm</keyword>
<dbReference type="InterPro" id="IPR036788">
    <property type="entry name" value="T_IF-3_C_sf"/>
</dbReference>
<evidence type="ECO:0000256" key="5">
    <source>
        <dbReference type="NCBIfam" id="TIGR00168"/>
    </source>
</evidence>
<dbReference type="NCBIfam" id="TIGR00168">
    <property type="entry name" value="infC"/>
    <property type="match status" value="1"/>
</dbReference>
<gene>
    <name evidence="4" type="primary">infC</name>
    <name evidence="8" type="ORF">ISU02_06810</name>
</gene>
<dbReference type="SUPFAM" id="SSF54364">
    <property type="entry name" value="Translation initiation factor IF3, N-terminal domain"/>
    <property type="match status" value="1"/>
</dbReference>
<dbReference type="InterPro" id="IPR036787">
    <property type="entry name" value="T_IF-3_N_sf"/>
</dbReference>
<accession>A0ABR9ZQT6</accession>
<evidence type="ECO:0000259" key="6">
    <source>
        <dbReference type="Pfam" id="PF00707"/>
    </source>
</evidence>
<feature type="domain" description="Translation initiation factor 3 C-terminal" evidence="6">
    <location>
        <begin position="77"/>
        <end position="162"/>
    </location>
</feature>
<dbReference type="SUPFAM" id="SSF55200">
    <property type="entry name" value="Translation initiation factor IF3, C-terminal domain"/>
    <property type="match status" value="1"/>
</dbReference>
<dbReference type="GO" id="GO:0003743">
    <property type="term" value="F:translation initiation factor activity"/>
    <property type="evidence" value="ECO:0007669"/>
    <property type="project" value="UniProtKB-KW"/>
</dbReference>
<feature type="domain" description="Translation initiation factor 3 N-terminal" evidence="7">
    <location>
        <begin position="1"/>
        <end position="70"/>
    </location>
</feature>
<dbReference type="PANTHER" id="PTHR10938">
    <property type="entry name" value="TRANSLATION INITIATION FACTOR IF-3"/>
    <property type="match status" value="1"/>
</dbReference>
<comment type="function">
    <text evidence="4">IF-3 binds to the 30S ribosomal subunit and shifts the equilibrium between 70S ribosomes and their 50S and 30S subunits in favor of the free subunits, thus enhancing the availability of 30S subunits on which protein synthesis initiation begins.</text>
</comment>
<dbReference type="Pfam" id="PF05198">
    <property type="entry name" value="IF3_N"/>
    <property type="match status" value="1"/>
</dbReference>
<keyword evidence="9" id="KW-1185">Reference proteome</keyword>
<dbReference type="Proteomes" id="UP000614200">
    <property type="component" value="Unassembled WGS sequence"/>
</dbReference>
<name>A0ABR9ZQT6_9FIRM</name>
<dbReference type="Gene3D" id="3.10.20.80">
    <property type="entry name" value="Translation initiation factor 3 (IF-3), N-terminal domain"/>
    <property type="match status" value="1"/>
</dbReference>
<evidence type="ECO:0000313" key="8">
    <source>
        <dbReference type="EMBL" id="MBF4692822.1"/>
    </source>
</evidence>
<keyword evidence="2 4" id="KW-0396">Initiation factor</keyword>
<dbReference type="InterPro" id="IPR001288">
    <property type="entry name" value="Translation_initiation_fac_3"/>
</dbReference>
<dbReference type="InterPro" id="IPR019815">
    <property type="entry name" value="Translation_initiation_fac_3_C"/>
</dbReference>
<proteinExistence type="inferred from homology"/>
<dbReference type="HAMAP" id="MF_00080">
    <property type="entry name" value="IF_3"/>
    <property type="match status" value="1"/>
</dbReference>
<evidence type="ECO:0000256" key="1">
    <source>
        <dbReference type="ARBA" id="ARBA00005439"/>
    </source>
</evidence>
<evidence type="ECO:0000256" key="4">
    <source>
        <dbReference type="HAMAP-Rule" id="MF_00080"/>
    </source>
</evidence>
<organism evidence="8 9">
    <name type="scientific">Fusibacter ferrireducens</name>
    <dbReference type="NCBI Taxonomy" id="2785058"/>
    <lineage>
        <taxon>Bacteria</taxon>
        <taxon>Bacillati</taxon>
        <taxon>Bacillota</taxon>
        <taxon>Clostridia</taxon>
        <taxon>Eubacteriales</taxon>
        <taxon>Eubacteriales Family XII. Incertae Sedis</taxon>
        <taxon>Fusibacter</taxon>
    </lineage>
</organism>
<comment type="caution">
    <text evidence="8">The sequence shown here is derived from an EMBL/GenBank/DDBJ whole genome shotgun (WGS) entry which is preliminary data.</text>
</comment>
<dbReference type="InterPro" id="IPR019814">
    <property type="entry name" value="Translation_initiation_fac_3_N"/>
</dbReference>
<reference evidence="8 9" key="1">
    <citation type="submission" date="2020-11" db="EMBL/GenBank/DDBJ databases">
        <title>Fusibacter basophilias sp. nov.</title>
        <authorList>
            <person name="Qiu D."/>
        </authorList>
    </citation>
    <scope>NUCLEOTIDE SEQUENCE [LARGE SCALE GENOMIC DNA]</scope>
    <source>
        <strain evidence="8 9">Q10-2</strain>
    </source>
</reference>
<evidence type="ECO:0000313" key="9">
    <source>
        <dbReference type="Proteomes" id="UP000614200"/>
    </source>
</evidence>
<dbReference type="EMBL" id="JADKNH010000003">
    <property type="protein sequence ID" value="MBF4692822.1"/>
    <property type="molecule type" value="Genomic_DNA"/>
</dbReference>
<dbReference type="Pfam" id="PF00707">
    <property type="entry name" value="IF3_C"/>
    <property type="match status" value="1"/>
</dbReference>
<dbReference type="Gene3D" id="3.30.110.10">
    <property type="entry name" value="Translation initiation factor 3 (IF-3), C-terminal domain"/>
    <property type="match status" value="1"/>
</dbReference>
<evidence type="ECO:0000256" key="3">
    <source>
        <dbReference type="ARBA" id="ARBA00022917"/>
    </source>
</evidence>
<comment type="similarity">
    <text evidence="1 4">Belongs to the IF-3 family.</text>
</comment>
<comment type="subcellular location">
    <subcellularLocation>
        <location evidence="4">Cytoplasm</location>
    </subcellularLocation>
</comment>
<evidence type="ECO:0000259" key="7">
    <source>
        <dbReference type="Pfam" id="PF05198"/>
    </source>
</evidence>
<dbReference type="PANTHER" id="PTHR10938:SF0">
    <property type="entry name" value="TRANSLATION INITIATION FACTOR IF-3, MITOCHONDRIAL"/>
    <property type="match status" value="1"/>
</dbReference>
<keyword evidence="3 4" id="KW-0648">Protein biosynthesis</keyword>
<sequence length="163" mass="18575">MNEEIRDREIRVIGEDGEQLGIMSAKDALALAQERKLDLVKIAPNAKPPVCRIMDFGKHRYEQQKRNKEARKKQKNVSVKEVRLSLNIEKHDLETKAKNAIKFLEKGDKVKVSLRFKGREMGYTQLGYDVFNKFVAEIDEIGALEAPARIEGRSLVATLAPKK</sequence>